<dbReference type="EMBL" id="JADILZ010000028">
    <property type="protein sequence ID" value="MBO8477918.1"/>
    <property type="molecule type" value="Genomic_DNA"/>
</dbReference>
<dbReference type="SUPFAM" id="SSF46689">
    <property type="entry name" value="Homeodomain-like"/>
    <property type="match status" value="1"/>
</dbReference>
<gene>
    <name evidence="1" type="ORF">IAB80_03370</name>
</gene>
<evidence type="ECO:0008006" key="3">
    <source>
        <dbReference type="Google" id="ProtNLM"/>
    </source>
</evidence>
<sequence length="100" mass="11773">MRIKHSFKRELYYEKAMDLYFKGGMCGTHICKILPISRTILYKWIAIFAEENPQMSSMKRVKEVKKTLSPSPVVQGDEQPQTIQALQDELKRLREQLREA</sequence>
<dbReference type="InterPro" id="IPR009057">
    <property type="entry name" value="Homeodomain-like_sf"/>
</dbReference>
<comment type="caution">
    <text evidence="1">The sequence shown here is derived from an EMBL/GenBank/DDBJ whole genome shotgun (WGS) entry which is preliminary data.</text>
</comment>
<organism evidence="1 2">
    <name type="scientific">Candidatus Cryptobacteroides excrementipullorum</name>
    <dbReference type="NCBI Taxonomy" id="2840761"/>
    <lineage>
        <taxon>Bacteria</taxon>
        <taxon>Pseudomonadati</taxon>
        <taxon>Bacteroidota</taxon>
        <taxon>Bacteroidia</taxon>
        <taxon>Bacteroidales</taxon>
        <taxon>Candidatus Cryptobacteroides</taxon>
    </lineage>
</organism>
<name>A0A9D9NLX3_9BACT</name>
<reference evidence="1" key="1">
    <citation type="submission" date="2020-10" db="EMBL/GenBank/DDBJ databases">
        <authorList>
            <person name="Gilroy R."/>
        </authorList>
    </citation>
    <scope>NUCLEOTIDE SEQUENCE</scope>
    <source>
        <strain evidence="1">2478</strain>
    </source>
</reference>
<evidence type="ECO:0000313" key="1">
    <source>
        <dbReference type="EMBL" id="MBO8477918.1"/>
    </source>
</evidence>
<protein>
    <recommendedName>
        <fullName evidence="3">Transposase</fullName>
    </recommendedName>
</protein>
<accession>A0A9D9NLX3</accession>
<reference evidence="1" key="2">
    <citation type="journal article" date="2021" name="PeerJ">
        <title>Extensive microbial diversity within the chicken gut microbiome revealed by metagenomics and culture.</title>
        <authorList>
            <person name="Gilroy R."/>
            <person name="Ravi A."/>
            <person name="Getino M."/>
            <person name="Pursley I."/>
            <person name="Horton D.L."/>
            <person name="Alikhan N.F."/>
            <person name="Baker D."/>
            <person name="Gharbi K."/>
            <person name="Hall N."/>
            <person name="Watson M."/>
            <person name="Adriaenssens E.M."/>
            <person name="Foster-Nyarko E."/>
            <person name="Jarju S."/>
            <person name="Secka A."/>
            <person name="Antonio M."/>
            <person name="Oren A."/>
            <person name="Chaudhuri R.R."/>
            <person name="La Ragione R."/>
            <person name="Hildebrand F."/>
            <person name="Pallen M.J."/>
        </authorList>
    </citation>
    <scope>NUCLEOTIDE SEQUENCE</scope>
    <source>
        <strain evidence="1">2478</strain>
    </source>
</reference>
<proteinExistence type="predicted"/>
<dbReference type="AlphaFoldDB" id="A0A9D9NLX3"/>
<dbReference type="Proteomes" id="UP000823771">
    <property type="component" value="Unassembled WGS sequence"/>
</dbReference>
<evidence type="ECO:0000313" key="2">
    <source>
        <dbReference type="Proteomes" id="UP000823771"/>
    </source>
</evidence>